<feature type="region of interest" description="Disordered" evidence="1">
    <location>
        <begin position="29"/>
        <end position="58"/>
    </location>
</feature>
<feature type="compositionally biased region" description="Polar residues" evidence="1">
    <location>
        <begin position="46"/>
        <end position="58"/>
    </location>
</feature>
<reference evidence="2" key="1">
    <citation type="submission" date="2021-06" db="EMBL/GenBank/DDBJ databases">
        <authorList>
            <person name="Kallberg Y."/>
            <person name="Tangrot J."/>
            <person name="Rosling A."/>
        </authorList>
    </citation>
    <scope>NUCLEOTIDE SEQUENCE</scope>
    <source>
        <strain evidence="2">MT106</strain>
    </source>
</reference>
<evidence type="ECO:0000256" key="1">
    <source>
        <dbReference type="SAM" id="MobiDB-lite"/>
    </source>
</evidence>
<evidence type="ECO:0000313" key="2">
    <source>
        <dbReference type="EMBL" id="CAG8527950.1"/>
    </source>
</evidence>
<comment type="caution">
    <text evidence="2">The sequence shown here is derived from an EMBL/GenBank/DDBJ whole genome shotgun (WGS) entry which is preliminary data.</text>
</comment>
<proteinExistence type="predicted"/>
<dbReference type="Proteomes" id="UP000789831">
    <property type="component" value="Unassembled WGS sequence"/>
</dbReference>
<protein>
    <submittedName>
        <fullName evidence="2">6054_t:CDS:1</fullName>
    </submittedName>
</protein>
<dbReference type="EMBL" id="CAJVPL010000767">
    <property type="protein sequence ID" value="CAG8527950.1"/>
    <property type="molecule type" value="Genomic_DNA"/>
</dbReference>
<sequence>MYDVIIFNSDSDALACEERNKKTKLQAIDVDPRFTEPADQPADVRGSSQEQPADAVQDTSTYAWKLPFQETLQEGDYNYAIDLFLEAFKATNEQKKTIWKHERPNLSSLLDPPTTPEPKRNEPYLLNNTALIPLTIIIWPNNDQTAEASPWDDQNFPKLQF</sequence>
<dbReference type="AlphaFoldDB" id="A0A9N9AGN5"/>
<gene>
    <name evidence="2" type="ORF">AGERDE_LOCUS5567</name>
</gene>
<organism evidence="2 3">
    <name type="scientific">Ambispora gerdemannii</name>
    <dbReference type="NCBI Taxonomy" id="144530"/>
    <lineage>
        <taxon>Eukaryota</taxon>
        <taxon>Fungi</taxon>
        <taxon>Fungi incertae sedis</taxon>
        <taxon>Mucoromycota</taxon>
        <taxon>Glomeromycotina</taxon>
        <taxon>Glomeromycetes</taxon>
        <taxon>Archaeosporales</taxon>
        <taxon>Ambisporaceae</taxon>
        <taxon>Ambispora</taxon>
    </lineage>
</organism>
<name>A0A9N9AGN5_9GLOM</name>
<accession>A0A9N9AGN5</accession>
<evidence type="ECO:0000313" key="3">
    <source>
        <dbReference type="Proteomes" id="UP000789831"/>
    </source>
</evidence>
<keyword evidence="3" id="KW-1185">Reference proteome</keyword>